<dbReference type="OrthoDB" id="5399953at2759"/>
<accession>A0A4U0V9F8</accession>
<dbReference type="STRING" id="329885.A0A4U0V9F8"/>
<proteinExistence type="predicted"/>
<dbReference type="Gene3D" id="3.40.50.10810">
    <property type="entry name" value="Tandem AAA-ATPase domain"/>
    <property type="match status" value="1"/>
</dbReference>
<protein>
    <recommendedName>
        <fullName evidence="3">SNF2 N-terminal domain-containing protein</fullName>
    </recommendedName>
</protein>
<evidence type="ECO:0000256" key="2">
    <source>
        <dbReference type="ARBA" id="ARBA00022840"/>
    </source>
</evidence>
<evidence type="ECO:0000313" key="4">
    <source>
        <dbReference type="EMBL" id="TKA45467.1"/>
    </source>
</evidence>
<keyword evidence="1" id="KW-0547">Nucleotide-binding</keyword>
<keyword evidence="2" id="KW-0067">ATP-binding</keyword>
<sequence>MTVGEILQQGVEPRWEAFRKTFEVFDALKTGTDSEPRGRGLLEQLIFEKRQSAVLHSGAYHQLGRSIRCMILDEGHLIKNEKSSTYDALRSINARFVFTLTGALLVNRWMDAFKPISFLKNHPFDTREKFSRALSRGDVNSQIAEPSATKENRLVKFLQGVSRGRHER</sequence>
<organism evidence="4 5">
    <name type="scientific">Friedmanniomyces endolithicus</name>
    <dbReference type="NCBI Taxonomy" id="329885"/>
    <lineage>
        <taxon>Eukaryota</taxon>
        <taxon>Fungi</taxon>
        <taxon>Dikarya</taxon>
        <taxon>Ascomycota</taxon>
        <taxon>Pezizomycotina</taxon>
        <taxon>Dothideomycetes</taxon>
        <taxon>Dothideomycetidae</taxon>
        <taxon>Mycosphaerellales</taxon>
        <taxon>Teratosphaeriaceae</taxon>
        <taxon>Friedmanniomyces</taxon>
    </lineage>
</organism>
<comment type="caution">
    <text evidence="4">The sequence shown here is derived from an EMBL/GenBank/DDBJ whole genome shotgun (WGS) entry which is preliminary data.</text>
</comment>
<evidence type="ECO:0000256" key="1">
    <source>
        <dbReference type="ARBA" id="ARBA00022741"/>
    </source>
</evidence>
<name>A0A4U0V9F8_9PEZI</name>
<dbReference type="Pfam" id="PF00176">
    <property type="entry name" value="SNF2-rel_dom"/>
    <property type="match status" value="1"/>
</dbReference>
<feature type="domain" description="SNF2 N-terminal" evidence="3">
    <location>
        <begin position="64"/>
        <end position="154"/>
    </location>
</feature>
<evidence type="ECO:0000313" key="5">
    <source>
        <dbReference type="Proteomes" id="UP000310066"/>
    </source>
</evidence>
<dbReference type="EMBL" id="NAJP01000011">
    <property type="protein sequence ID" value="TKA45467.1"/>
    <property type="molecule type" value="Genomic_DNA"/>
</dbReference>
<dbReference type="GO" id="GO:0005524">
    <property type="term" value="F:ATP binding"/>
    <property type="evidence" value="ECO:0007669"/>
    <property type="project" value="InterPro"/>
</dbReference>
<dbReference type="SUPFAM" id="SSF52540">
    <property type="entry name" value="P-loop containing nucleoside triphosphate hydrolases"/>
    <property type="match status" value="1"/>
</dbReference>
<gene>
    <name evidence="4" type="ORF">B0A54_04006</name>
</gene>
<reference evidence="4 5" key="1">
    <citation type="submission" date="2017-03" db="EMBL/GenBank/DDBJ databases">
        <title>Genomes of endolithic fungi from Antarctica.</title>
        <authorList>
            <person name="Coleine C."/>
            <person name="Masonjones S."/>
            <person name="Stajich J.E."/>
        </authorList>
    </citation>
    <scope>NUCLEOTIDE SEQUENCE [LARGE SCALE GENOMIC DNA]</scope>
    <source>
        <strain evidence="4 5">CCFEE 5311</strain>
    </source>
</reference>
<dbReference type="InterPro" id="IPR027417">
    <property type="entry name" value="P-loop_NTPase"/>
</dbReference>
<dbReference type="InterPro" id="IPR000330">
    <property type="entry name" value="SNF2_N"/>
</dbReference>
<dbReference type="AlphaFoldDB" id="A0A4U0V9F8"/>
<dbReference type="InterPro" id="IPR038718">
    <property type="entry name" value="SNF2-like_sf"/>
</dbReference>
<evidence type="ECO:0000259" key="3">
    <source>
        <dbReference type="Pfam" id="PF00176"/>
    </source>
</evidence>
<dbReference type="Proteomes" id="UP000310066">
    <property type="component" value="Unassembled WGS sequence"/>
</dbReference>